<name>A0A2U3ADK2_9BACL</name>
<gene>
    <name evidence="9" type="ORF">DFR61_11363</name>
    <name evidence="8" type="ORF">NCTC10597_01290</name>
</gene>
<keyword evidence="5 7" id="KW-1133">Transmembrane helix</keyword>
<dbReference type="GO" id="GO:0015109">
    <property type="term" value="F:chromate transmembrane transporter activity"/>
    <property type="evidence" value="ECO:0007669"/>
    <property type="project" value="InterPro"/>
</dbReference>
<evidence type="ECO:0000256" key="6">
    <source>
        <dbReference type="ARBA" id="ARBA00023136"/>
    </source>
</evidence>
<evidence type="ECO:0000256" key="2">
    <source>
        <dbReference type="ARBA" id="ARBA00005262"/>
    </source>
</evidence>
<dbReference type="InterPro" id="IPR052518">
    <property type="entry name" value="CHR_Transporter"/>
</dbReference>
<evidence type="ECO:0000256" key="3">
    <source>
        <dbReference type="ARBA" id="ARBA00022475"/>
    </source>
</evidence>
<dbReference type="OrthoDB" id="9027281at2"/>
<reference evidence="9 11" key="2">
    <citation type="submission" date="2019-03" db="EMBL/GenBank/DDBJ databases">
        <title>Genomic Encyclopedia of Type Strains, Phase IV (KMG-IV): sequencing the most valuable type-strain genomes for metagenomic binning, comparative biology and taxonomic classification.</title>
        <authorList>
            <person name="Goeker M."/>
        </authorList>
    </citation>
    <scope>NUCLEOTIDE SEQUENCE [LARGE SCALE GENOMIC DNA]</scope>
    <source>
        <strain evidence="9 11">DSM 20580</strain>
    </source>
</reference>
<evidence type="ECO:0000256" key="4">
    <source>
        <dbReference type="ARBA" id="ARBA00022692"/>
    </source>
</evidence>
<keyword evidence="3" id="KW-1003">Cell membrane</keyword>
<feature type="transmembrane region" description="Helical" evidence="7">
    <location>
        <begin position="71"/>
        <end position="99"/>
    </location>
</feature>
<evidence type="ECO:0000313" key="8">
    <source>
        <dbReference type="EMBL" id="STX09602.1"/>
    </source>
</evidence>
<dbReference type="EMBL" id="SNZG01000013">
    <property type="protein sequence ID" value="TDR39066.1"/>
    <property type="molecule type" value="Genomic_DNA"/>
</dbReference>
<feature type="transmembrane region" description="Helical" evidence="7">
    <location>
        <begin position="111"/>
        <end position="131"/>
    </location>
</feature>
<protein>
    <submittedName>
        <fullName evidence="8 9">Chromate transporter</fullName>
    </submittedName>
</protein>
<comment type="caution">
    <text evidence="8">The sequence shown here is derived from an EMBL/GenBank/DDBJ whole genome shotgun (WGS) entry which is preliminary data.</text>
</comment>
<feature type="transmembrane region" description="Helical" evidence="7">
    <location>
        <begin position="6"/>
        <end position="29"/>
    </location>
</feature>
<dbReference type="Pfam" id="PF02417">
    <property type="entry name" value="Chromate_transp"/>
    <property type="match status" value="1"/>
</dbReference>
<dbReference type="PANTHER" id="PTHR43663:SF1">
    <property type="entry name" value="CHROMATE TRANSPORTER"/>
    <property type="match status" value="1"/>
</dbReference>
<dbReference type="PANTHER" id="PTHR43663">
    <property type="entry name" value="CHROMATE TRANSPORT PROTEIN-RELATED"/>
    <property type="match status" value="1"/>
</dbReference>
<keyword evidence="4 7" id="KW-0812">Transmembrane</keyword>
<organism evidence="8 10">
    <name type="scientific">Kurthia zopfii</name>
    <dbReference type="NCBI Taxonomy" id="1650"/>
    <lineage>
        <taxon>Bacteria</taxon>
        <taxon>Bacillati</taxon>
        <taxon>Bacillota</taxon>
        <taxon>Bacilli</taxon>
        <taxon>Bacillales</taxon>
        <taxon>Caryophanaceae</taxon>
        <taxon>Kurthia</taxon>
    </lineage>
</organism>
<proteinExistence type="inferred from homology"/>
<accession>A0A2U3ADK2</accession>
<dbReference type="Proteomes" id="UP000294641">
    <property type="component" value="Unassembled WGS sequence"/>
</dbReference>
<evidence type="ECO:0000256" key="7">
    <source>
        <dbReference type="SAM" id="Phobius"/>
    </source>
</evidence>
<dbReference type="GO" id="GO:0005886">
    <property type="term" value="C:plasma membrane"/>
    <property type="evidence" value="ECO:0007669"/>
    <property type="project" value="UniProtKB-SubCell"/>
</dbReference>
<evidence type="ECO:0000313" key="9">
    <source>
        <dbReference type="EMBL" id="TDR39066.1"/>
    </source>
</evidence>
<sequence length="182" mass="19808">MNRQWILFLSFFRSNLLGFGGGPAVIPLVENEIVKKYKLMDSDDFANTLAIANTLPGPIATKMAGYIGYKYGGWIGCINALLATVLPTVVAVIILVGGLQKFQDYAFVQGMTKGVIIVVAAMMFSMMLEFLKKSQAKLGWKIGSTILVLSLLALFVLNIHPGILIAGLLITAFILPIRKEVE</sequence>
<dbReference type="EMBL" id="UGNP01000001">
    <property type="protein sequence ID" value="STX09602.1"/>
    <property type="molecule type" value="Genomic_DNA"/>
</dbReference>
<evidence type="ECO:0000313" key="11">
    <source>
        <dbReference type="Proteomes" id="UP000294641"/>
    </source>
</evidence>
<comment type="subcellular location">
    <subcellularLocation>
        <location evidence="1">Cell membrane</location>
        <topology evidence="1">Multi-pass membrane protein</topology>
    </subcellularLocation>
</comment>
<keyword evidence="11" id="KW-1185">Reference proteome</keyword>
<evidence type="ECO:0000256" key="5">
    <source>
        <dbReference type="ARBA" id="ARBA00022989"/>
    </source>
</evidence>
<keyword evidence="6 7" id="KW-0472">Membrane</keyword>
<reference evidence="8 10" key="1">
    <citation type="submission" date="2018-06" db="EMBL/GenBank/DDBJ databases">
        <authorList>
            <consortium name="Pathogen Informatics"/>
            <person name="Doyle S."/>
        </authorList>
    </citation>
    <scope>NUCLEOTIDE SEQUENCE [LARGE SCALE GENOMIC DNA]</scope>
    <source>
        <strain evidence="8 10">NCTC10597</strain>
    </source>
</reference>
<evidence type="ECO:0000313" key="10">
    <source>
        <dbReference type="Proteomes" id="UP000254330"/>
    </source>
</evidence>
<comment type="similarity">
    <text evidence="2">Belongs to the chromate ion transporter (CHR) (TC 2.A.51) family.</text>
</comment>
<dbReference type="AlphaFoldDB" id="A0A2U3ADK2"/>
<dbReference type="Proteomes" id="UP000254330">
    <property type="component" value="Unassembled WGS sequence"/>
</dbReference>
<dbReference type="RefSeq" id="WP_109349474.1">
    <property type="nucleotide sequence ID" value="NZ_BJUE01000027.1"/>
</dbReference>
<evidence type="ECO:0000256" key="1">
    <source>
        <dbReference type="ARBA" id="ARBA00004651"/>
    </source>
</evidence>
<dbReference type="InterPro" id="IPR003370">
    <property type="entry name" value="Chromate_transpt"/>
</dbReference>